<sequence length="610" mass="67820">MVFDRPVSTSSQISKKLFRDYSWLFFIICSVLALQLPITQAHAQLLSTDTTNNTEQAEPEWANDSLGRRTPRGTVEGFIKAVANEDYDKAAQFLRLDPDLQDDMDGAALAQSLQRLLDQNGRIFPYSQISNDPGGLEDDNLGPNLDRVGTATVNGETFNVILEKTEGPDGGPIWLFSSQTVQRVPLLTEEEATGSVVDRLSPRFLRETKWGGVPIAHWMAMLLLVIGAYLLAWSITSFTLYTLRLLWYKARQEATAGIIRAFALPIKIYLAVWLFVVASEQVGVSIIVRQRFSEVTIIVGVAAILLLIWRLLDATTRFTERRLTRRNNMAGVSAVLFLRRAAKIAIVVLGFIAILDTVGVDVTAGLAALGIGGIALALGAQKTVENFVGSVTLIADQPLRVGDFCKVGDIVGTVEQIGMRSTRIRTLARTIVTIPNGELASTKIENYAHRDRFWFHPTFGLRFESTPDQLRFLLVELRAILYAHPKVSPTPARVRFIEIGADSLNIEIFAYILAKDFDQFLEVQEDLYLRMMDIVEASGTGFAFPSQTLYIARDQGLSKEKGAEAEEQVRKWREAGEMQIPSFNSDRIQNLRNSISYPPEGSSQQNGRAT</sequence>
<comment type="subcellular location">
    <subcellularLocation>
        <location evidence="1">Cell membrane</location>
        <topology evidence="1">Multi-pass membrane protein</topology>
    </subcellularLocation>
</comment>
<dbReference type="GO" id="GO:0008381">
    <property type="term" value="F:mechanosensitive monoatomic ion channel activity"/>
    <property type="evidence" value="ECO:0007669"/>
    <property type="project" value="UniProtKB-ARBA"/>
</dbReference>
<evidence type="ECO:0000256" key="1">
    <source>
        <dbReference type="ARBA" id="ARBA00004651"/>
    </source>
</evidence>
<dbReference type="SUPFAM" id="SSF82689">
    <property type="entry name" value="Mechanosensitive channel protein MscS (YggB), C-terminal domain"/>
    <property type="match status" value="1"/>
</dbReference>
<dbReference type="InterPro" id="IPR049278">
    <property type="entry name" value="MS_channel_C"/>
</dbReference>
<evidence type="ECO:0000259" key="9">
    <source>
        <dbReference type="Pfam" id="PF00924"/>
    </source>
</evidence>
<dbReference type="AlphaFoldDB" id="A0A3D8LHR3"/>
<organism evidence="12 13">
    <name type="scientific">Pontibacter diazotrophicus</name>
    <dbReference type="NCBI Taxonomy" id="1400979"/>
    <lineage>
        <taxon>Bacteria</taxon>
        <taxon>Pseudomonadati</taxon>
        <taxon>Bacteroidota</taxon>
        <taxon>Cytophagia</taxon>
        <taxon>Cytophagales</taxon>
        <taxon>Hymenobacteraceae</taxon>
        <taxon>Pontibacter</taxon>
    </lineage>
</organism>
<feature type="domain" description="Mechanosensitive ion channel transmembrane helices 2/3" evidence="11">
    <location>
        <begin position="343"/>
        <end position="381"/>
    </location>
</feature>
<feature type="region of interest" description="Disordered" evidence="7">
    <location>
        <begin position="591"/>
        <end position="610"/>
    </location>
</feature>
<keyword evidence="5 8" id="KW-1133">Transmembrane helix</keyword>
<dbReference type="Gene3D" id="2.30.30.60">
    <property type="match status" value="1"/>
</dbReference>
<feature type="domain" description="Mechanosensitive ion channel MscS C-terminal" evidence="10">
    <location>
        <begin position="458"/>
        <end position="539"/>
    </location>
</feature>
<feature type="transmembrane region" description="Helical" evidence="8">
    <location>
        <begin position="218"/>
        <end position="247"/>
    </location>
</feature>
<gene>
    <name evidence="12" type="ORF">DXT99_01835</name>
</gene>
<evidence type="ECO:0000256" key="5">
    <source>
        <dbReference type="ARBA" id="ARBA00022989"/>
    </source>
</evidence>
<dbReference type="Gene3D" id="3.30.70.100">
    <property type="match status" value="1"/>
</dbReference>
<dbReference type="InterPro" id="IPR011014">
    <property type="entry name" value="MscS_channel_TM-2"/>
</dbReference>
<keyword evidence="4 8" id="KW-0812">Transmembrane</keyword>
<dbReference type="InterPro" id="IPR006685">
    <property type="entry name" value="MscS_channel_2nd"/>
</dbReference>
<dbReference type="SUPFAM" id="SSF82861">
    <property type="entry name" value="Mechanosensitive channel protein MscS (YggB), transmembrane region"/>
    <property type="match status" value="1"/>
</dbReference>
<evidence type="ECO:0000256" key="6">
    <source>
        <dbReference type="ARBA" id="ARBA00023136"/>
    </source>
</evidence>
<feature type="transmembrane region" description="Helical" evidence="8">
    <location>
        <begin position="295"/>
        <end position="312"/>
    </location>
</feature>
<feature type="transmembrane region" description="Helical" evidence="8">
    <location>
        <begin position="332"/>
        <end position="354"/>
    </location>
</feature>
<evidence type="ECO:0000256" key="3">
    <source>
        <dbReference type="ARBA" id="ARBA00022475"/>
    </source>
</evidence>
<dbReference type="Proteomes" id="UP000256708">
    <property type="component" value="Unassembled WGS sequence"/>
</dbReference>
<dbReference type="InterPro" id="IPR011066">
    <property type="entry name" value="MscS_channel_C_sf"/>
</dbReference>
<name>A0A3D8LHR3_9BACT</name>
<proteinExistence type="inferred from homology"/>
<evidence type="ECO:0000259" key="11">
    <source>
        <dbReference type="Pfam" id="PF21088"/>
    </source>
</evidence>
<dbReference type="EMBL" id="QRGR01000002">
    <property type="protein sequence ID" value="RDV16878.1"/>
    <property type="molecule type" value="Genomic_DNA"/>
</dbReference>
<dbReference type="InterPro" id="IPR023408">
    <property type="entry name" value="MscS_beta-dom_sf"/>
</dbReference>
<dbReference type="SUPFAM" id="SSF50182">
    <property type="entry name" value="Sm-like ribonucleoproteins"/>
    <property type="match status" value="1"/>
</dbReference>
<accession>A0A3D8LHR3</accession>
<reference evidence="13" key="1">
    <citation type="submission" date="2018-08" db="EMBL/GenBank/DDBJ databases">
        <authorList>
            <person name="Liu Z.-W."/>
            <person name="Du Z.-J."/>
        </authorList>
    </citation>
    <scope>NUCLEOTIDE SEQUENCE [LARGE SCALE GENOMIC DNA]</scope>
    <source>
        <strain evidence="13">H4X</strain>
    </source>
</reference>
<evidence type="ECO:0000256" key="8">
    <source>
        <dbReference type="SAM" id="Phobius"/>
    </source>
</evidence>
<dbReference type="PANTHER" id="PTHR30566:SF5">
    <property type="entry name" value="MECHANOSENSITIVE ION CHANNEL PROTEIN 1, MITOCHONDRIAL-RELATED"/>
    <property type="match status" value="1"/>
</dbReference>
<keyword evidence="13" id="KW-1185">Reference proteome</keyword>
<feature type="domain" description="Mechanosensitive ion channel MscS" evidence="9">
    <location>
        <begin position="383"/>
        <end position="448"/>
    </location>
</feature>
<evidence type="ECO:0000313" key="13">
    <source>
        <dbReference type="Proteomes" id="UP000256708"/>
    </source>
</evidence>
<evidence type="ECO:0000313" key="12">
    <source>
        <dbReference type="EMBL" id="RDV16878.1"/>
    </source>
</evidence>
<dbReference type="InterPro" id="IPR010920">
    <property type="entry name" value="LSM_dom_sf"/>
</dbReference>
<comment type="caution">
    <text evidence="12">The sequence shown here is derived from an EMBL/GenBank/DDBJ whole genome shotgun (WGS) entry which is preliminary data.</text>
</comment>
<protein>
    <submittedName>
        <fullName evidence="12">Mechanosensitive ion channel family protein</fullName>
    </submittedName>
</protein>
<dbReference type="Gene3D" id="1.10.287.1260">
    <property type="match status" value="1"/>
</dbReference>
<dbReference type="PANTHER" id="PTHR30566">
    <property type="entry name" value="YNAI-RELATED MECHANOSENSITIVE ION CHANNEL"/>
    <property type="match status" value="1"/>
</dbReference>
<evidence type="ECO:0000259" key="10">
    <source>
        <dbReference type="Pfam" id="PF21082"/>
    </source>
</evidence>
<feature type="transmembrane region" description="Helical" evidence="8">
    <location>
        <begin position="360"/>
        <end position="380"/>
    </location>
</feature>
<dbReference type="GO" id="GO:0005886">
    <property type="term" value="C:plasma membrane"/>
    <property type="evidence" value="ECO:0007669"/>
    <property type="project" value="UniProtKB-SubCell"/>
</dbReference>
<evidence type="ECO:0000256" key="7">
    <source>
        <dbReference type="SAM" id="MobiDB-lite"/>
    </source>
</evidence>
<evidence type="ECO:0000256" key="2">
    <source>
        <dbReference type="ARBA" id="ARBA00008017"/>
    </source>
</evidence>
<keyword evidence="6 8" id="KW-0472">Membrane</keyword>
<comment type="similarity">
    <text evidence="2">Belongs to the MscS (TC 1.A.23) family.</text>
</comment>
<dbReference type="Pfam" id="PF00924">
    <property type="entry name" value="MS_channel_2nd"/>
    <property type="match status" value="1"/>
</dbReference>
<dbReference type="InterPro" id="IPR049142">
    <property type="entry name" value="MS_channel_1st"/>
</dbReference>
<evidence type="ECO:0000256" key="4">
    <source>
        <dbReference type="ARBA" id="ARBA00022692"/>
    </source>
</evidence>
<dbReference type="Pfam" id="PF21082">
    <property type="entry name" value="MS_channel_3rd"/>
    <property type="match status" value="1"/>
</dbReference>
<dbReference type="Pfam" id="PF21088">
    <property type="entry name" value="MS_channel_1st"/>
    <property type="match status" value="1"/>
</dbReference>
<dbReference type="OrthoDB" id="9809206at2"/>
<keyword evidence="3" id="KW-1003">Cell membrane</keyword>